<evidence type="ECO:0000313" key="2">
    <source>
        <dbReference type="EMBL" id="GAI19014.1"/>
    </source>
</evidence>
<proteinExistence type="predicted"/>
<dbReference type="AlphaFoldDB" id="X1NK18"/>
<protein>
    <recommendedName>
        <fullName evidence="1">Amidohydrolase 3 domain-containing protein</fullName>
    </recommendedName>
</protein>
<dbReference type="Gene3D" id="2.30.40.10">
    <property type="entry name" value="Urease, subunit C, domain 1"/>
    <property type="match status" value="1"/>
</dbReference>
<dbReference type="Gene3D" id="3.20.20.140">
    <property type="entry name" value="Metal-dependent hydrolases"/>
    <property type="match status" value="1"/>
</dbReference>
<gene>
    <name evidence="2" type="ORF">S06H3_32955</name>
</gene>
<accession>X1NK18</accession>
<dbReference type="SUPFAM" id="SSF51556">
    <property type="entry name" value="Metallo-dependent hydrolases"/>
    <property type="match status" value="1"/>
</dbReference>
<organism evidence="2">
    <name type="scientific">marine sediment metagenome</name>
    <dbReference type="NCBI Taxonomy" id="412755"/>
    <lineage>
        <taxon>unclassified sequences</taxon>
        <taxon>metagenomes</taxon>
        <taxon>ecological metagenomes</taxon>
    </lineage>
</organism>
<dbReference type="Pfam" id="PF07969">
    <property type="entry name" value="Amidohydro_3"/>
    <property type="match status" value="1"/>
</dbReference>
<dbReference type="InterPro" id="IPR032466">
    <property type="entry name" value="Metal_Hydrolase"/>
</dbReference>
<name>X1NK18_9ZZZZ</name>
<evidence type="ECO:0000259" key="1">
    <source>
        <dbReference type="Pfam" id="PF07969"/>
    </source>
</evidence>
<dbReference type="PANTHER" id="PTHR32027:SF0">
    <property type="entry name" value="CYTOSINE DEAMINASE"/>
    <property type="match status" value="1"/>
</dbReference>
<dbReference type="GO" id="GO:0016814">
    <property type="term" value="F:hydrolase activity, acting on carbon-nitrogen (but not peptide) bonds, in cyclic amidines"/>
    <property type="evidence" value="ECO:0007669"/>
    <property type="project" value="TreeGrafter"/>
</dbReference>
<comment type="caution">
    <text evidence="2">The sequence shown here is derived from an EMBL/GenBank/DDBJ whole genome shotgun (WGS) entry which is preliminary data.</text>
</comment>
<feature type="domain" description="Amidohydrolase 3" evidence="1">
    <location>
        <begin position="41"/>
        <end position="155"/>
    </location>
</feature>
<reference evidence="2" key="1">
    <citation type="journal article" date="2014" name="Front. Microbiol.">
        <title>High frequency of phylogenetically diverse reductive dehalogenase-homologous genes in deep subseafloor sedimentary metagenomes.</title>
        <authorList>
            <person name="Kawai M."/>
            <person name="Futagami T."/>
            <person name="Toyoda A."/>
            <person name="Takaki Y."/>
            <person name="Nishi S."/>
            <person name="Hori S."/>
            <person name="Arai W."/>
            <person name="Tsubouchi T."/>
            <person name="Morono Y."/>
            <person name="Uchiyama I."/>
            <person name="Ito T."/>
            <person name="Fujiyama A."/>
            <person name="Inagaki F."/>
            <person name="Takami H."/>
        </authorList>
    </citation>
    <scope>NUCLEOTIDE SEQUENCE</scope>
    <source>
        <strain evidence="2">Expedition CK06-06</strain>
    </source>
</reference>
<dbReference type="InterPro" id="IPR011059">
    <property type="entry name" value="Metal-dep_hydrolase_composite"/>
</dbReference>
<dbReference type="SUPFAM" id="SSF51338">
    <property type="entry name" value="Composite domain of metallo-dependent hydrolases"/>
    <property type="match status" value="1"/>
</dbReference>
<dbReference type="InterPro" id="IPR013108">
    <property type="entry name" value="Amidohydro_3"/>
</dbReference>
<dbReference type="PANTHER" id="PTHR32027">
    <property type="entry name" value="CYTOSINE DEAMINASE"/>
    <property type="match status" value="1"/>
</dbReference>
<dbReference type="EMBL" id="BARV01019631">
    <property type="protein sequence ID" value="GAI19014.1"/>
    <property type="molecule type" value="Genomic_DNA"/>
</dbReference>
<sequence>MMDLIIRNAQTREKDGRVDIAIKGAKIRRIAKKLNGKAKNEIDAKGNLVTPTFVDPHLHLDKALISEVVRENVSGTLTEAIEIIWNKKKRYTIKDIVSRAGRAIGWGVKNGTTIFRTHVDVDSIGKLMPLEGLLEVRKEYQDVCDIQIVAFPQEGILKNEGTEKLLRQA</sequence>
<dbReference type="InterPro" id="IPR052349">
    <property type="entry name" value="Metallo-hydrolase_Enzymes"/>
</dbReference>